<name>A0ABY5VT95_9ACTN</name>
<evidence type="ECO:0000256" key="10">
    <source>
        <dbReference type="ARBA" id="ARBA00034808"/>
    </source>
</evidence>
<evidence type="ECO:0000256" key="6">
    <source>
        <dbReference type="ARBA" id="ARBA00022840"/>
    </source>
</evidence>
<organism evidence="15 16">
    <name type="scientific">Dactylosporangium fulvum</name>
    <dbReference type="NCBI Taxonomy" id="53359"/>
    <lineage>
        <taxon>Bacteria</taxon>
        <taxon>Bacillati</taxon>
        <taxon>Actinomycetota</taxon>
        <taxon>Actinomycetes</taxon>
        <taxon>Micromonosporales</taxon>
        <taxon>Micromonosporaceae</taxon>
        <taxon>Dactylosporangium</taxon>
    </lineage>
</organism>
<sequence length="578" mass="63142">MNLVPLAPRLRRAARHHFGWDQLRPGQLPPMRALLKKHDALVVLPTGGGKSAIYQVPATLLPGPTIVISPLLALQQDQIAGLNGRGDERLAAVRVSSAETPNQQKAALTALREGRARFLFITPEQLGNPERLAEVRALRPSLVAVDEAHCVSAWGYDFRPDYLQLGHLIRELGRPPVVALTATASPPVRADITAALGLRDPFTLVAGLDRANLELAAVHCTSDEQRWQRLLAQVRKEPSPGIVYAPTRAIAEQYAERLTDNGIEAVAFHAGLAAGERNRRYADFMADRIPVMVATSAFGMGVDKPNIRWVHHVALPDSPDSYLQEIGRAGRDGAPARTILYFRPEDVALQRFFATGAPDGKELTQLAAALREGPVTKTALATRSGLPARRITSLLSLLEQIGAVEVGTGNKLTAPRYAPTPAEAARLALAQFERHQTLRRSRIDMMRQYAESANCRGNALLAYFGEQADRACEHCDNCANGTVVVDPVVPAVKVPWYRRIFRREAPLATAATVPTQAATPQVDSARPFPVSSEVRHTEWGTGTVMAYERDRVVVLFEEVGYKTLSVPIVQKSKLLEPV</sequence>
<dbReference type="PANTHER" id="PTHR13710:SF105">
    <property type="entry name" value="ATP-DEPENDENT DNA HELICASE Q1"/>
    <property type="match status" value="1"/>
</dbReference>
<evidence type="ECO:0000256" key="8">
    <source>
        <dbReference type="ARBA" id="ARBA00023235"/>
    </source>
</evidence>
<evidence type="ECO:0000259" key="13">
    <source>
        <dbReference type="PROSITE" id="PS51192"/>
    </source>
</evidence>
<evidence type="ECO:0000256" key="12">
    <source>
        <dbReference type="ARBA" id="ARBA00044550"/>
    </source>
</evidence>
<keyword evidence="6" id="KW-0067">ATP-binding</keyword>
<evidence type="ECO:0000256" key="9">
    <source>
        <dbReference type="ARBA" id="ARBA00034617"/>
    </source>
</evidence>
<dbReference type="PANTHER" id="PTHR13710">
    <property type="entry name" value="DNA HELICASE RECQ FAMILY MEMBER"/>
    <property type="match status" value="1"/>
</dbReference>
<dbReference type="Pfam" id="PF16124">
    <property type="entry name" value="RecQ_Zn_bind"/>
    <property type="match status" value="1"/>
</dbReference>
<dbReference type="GO" id="GO:0003678">
    <property type="term" value="F:DNA helicase activity"/>
    <property type="evidence" value="ECO:0007669"/>
    <property type="project" value="UniProtKB-EC"/>
</dbReference>
<evidence type="ECO:0000256" key="5">
    <source>
        <dbReference type="ARBA" id="ARBA00022806"/>
    </source>
</evidence>
<dbReference type="InterPro" id="IPR011545">
    <property type="entry name" value="DEAD/DEAH_box_helicase_dom"/>
</dbReference>
<dbReference type="Pfam" id="PF00270">
    <property type="entry name" value="DEAD"/>
    <property type="match status" value="1"/>
</dbReference>
<keyword evidence="7" id="KW-0238">DNA-binding</keyword>
<dbReference type="EMBL" id="CP073720">
    <property type="protein sequence ID" value="UWP80972.1"/>
    <property type="molecule type" value="Genomic_DNA"/>
</dbReference>
<keyword evidence="5 15" id="KW-0347">Helicase</keyword>
<evidence type="ECO:0000256" key="4">
    <source>
        <dbReference type="ARBA" id="ARBA00022801"/>
    </source>
</evidence>
<evidence type="ECO:0000313" key="16">
    <source>
        <dbReference type="Proteomes" id="UP001059617"/>
    </source>
</evidence>
<dbReference type="NCBIfam" id="TIGR00614">
    <property type="entry name" value="recQ_fam"/>
    <property type="match status" value="1"/>
</dbReference>
<evidence type="ECO:0000313" key="15">
    <source>
        <dbReference type="EMBL" id="UWP80972.1"/>
    </source>
</evidence>
<dbReference type="EC" id="5.6.2.4" evidence="10"/>
<dbReference type="SMART" id="SM00487">
    <property type="entry name" value="DEXDc"/>
    <property type="match status" value="1"/>
</dbReference>
<dbReference type="GO" id="GO:0016787">
    <property type="term" value="F:hydrolase activity"/>
    <property type="evidence" value="ECO:0007669"/>
    <property type="project" value="UniProtKB-KW"/>
</dbReference>
<evidence type="ECO:0000256" key="2">
    <source>
        <dbReference type="ARBA" id="ARBA00022723"/>
    </source>
</evidence>
<dbReference type="InterPro" id="IPR032284">
    <property type="entry name" value="RecQ_Zn-bd"/>
</dbReference>
<reference evidence="15" key="1">
    <citation type="submission" date="2021-04" db="EMBL/GenBank/DDBJ databases">
        <authorList>
            <person name="Hartkoorn R.C."/>
            <person name="Beaudoing E."/>
            <person name="Hot D."/>
        </authorList>
    </citation>
    <scope>NUCLEOTIDE SEQUENCE</scope>
    <source>
        <strain evidence="15">NRRL B-16292</strain>
    </source>
</reference>
<dbReference type="InterPro" id="IPR014001">
    <property type="entry name" value="Helicase_ATP-bd"/>
</dbReference>
<evidence type="ECO:0000256" key="3">
    <source>
        <dbReference type="ARBA" id="ARBA00022741"/>
    </source>
</evidence>
<dbReference type="Gene3D" id="3.40.50.300">
    <property type="entry name" value="P-loop containing nucleotide triphosphate hydrolases"/>
    <property type="match status" value="2"/>
</dbReference>
<protein>
    <recommendedName>
        <fullName evidence="11">ATP-dependent DNA helicase RecQ</fullName>
        <ecNumber evidence="10">5.6.2.4</ecNumber>
    </recommendedName>
    <alternativeName>
        <fullName evidence="12">DNA 3'-5' helicase RecQ</fullName>
    </alternativeName>
</protein>
<dbReference type="InterPro" id="IPR027417">
    <property type="entry name" value="P-loop_NTPase"/>
</dbReference>
<dbReference type="PROSITE" id="PS51194">
    <property type="entry name" value="HELICASE_CTER"/>
    <property type="match status" value="1"/>
</dbReference>
<reference evidence="15" key="2">
    <citation type="submission" date="2022-09" db="EMBL/GenBank/DDBJ databases">
        <title>Biosynthetic gene clusters of Dactylosporangioum fulvum.</title>
        <authorList>
            <person name="Caradec T."/>
        </authorList>
    </citation>
    <scope>NUCLEOTIDE SEQUENCE</scope>
    <source>
        <strain evidence="15">NRRL B-16292</strain>
    </source>
</reference>
<dbReference type="SUPFAM" id="SSF52540">
    <property type="entry name" value="P-loop containing nucleoside triphosphate hydrolases"/>
    <property type="match status" value="1"/>
</dbReference>
<dbReference type="InterPro" id="IPR004589">
    <property type="entry name" value="DNA_helicase_ATP-dep_RecQ"/>
</dbReference>
<gene>
    <name evidence="15" type="ORF">Dfulv_38495</name>
</gene>
<dbReference type="RefSeq" id="WP_259858735.1">
    <property type="nucleotide sequence ID" value="NZ_BAAAST010000028.1"/>
</dbReference>
<comment type="catalytic activity">
    <reaction evidence="9">
        <text>Couples ATP hydrolysis with the unwinding of duplex DNA by translocating in the 3'-5' direction.</text>
        <dbReference type="EC" id="5.6.2.4"/>
    </reaction>
</comment>
<feature type="domain" description="Helicase ATP-binding" evidence="13">
    <location>
        <begin position="31"/>
        <end position="202"/>
    </location>
</feature>
<keyword evidence="3" id="KW-0547">Nucleotide-binding</keyword>
<keyword evidence="8" id="KW-0413">Isomerase</keyword>
<feature type="domain" description="Helicase C-terminal" evidence="14">
    <location>
        <begin position="226"/>
        <end position="381"/>
    </location>
</feature>
<evidence type="ECO:0000256" key="7">
    <source>
        <dbReference type="ARBA" id="ARBA00023125"/>
    </source>
</evidence>
<keyword evidence="16" id="KW-1185">Reference proteome</keyword>
<dbReference type="SMART" id="SM00490">
    <property type="entry name" value="HELICc"/>
    <property type="match status" value="1"/>
</dbReference>
<dbReference type="CDD" id="cd17920">
    <property type="entry name" value="DEXHc_RecQ"/>
    <property type="match status" value="1"/>
</dbReference>
<proteinExistence type="inferred from homology"/>
<evidence type="ECO:0000259" key="14">
    <source>
        <dbReference type="PROSITE" id="PS51194"/>
    </source>
</evidence>
<dbReference type="InterPro" id="IPR001650">
    <property type="entry name" value="Helicase_C-like"/>
</dbReference>
<dbReference type="Gene3D" id="1.10.10.10">
    <property type="entry name" value="Winged helix-like DNA-binding domain superfamily/Winged helix DNA-binding domain"/>
    <property type="match status" value="1"/>
</dbReference>
<keyword evidence="4 15" id="KW-0378">Hydrolase</keyword>
<evidence type="ECO:0000256" key="1">
    <source>
        <dbReference type="ARBA" id="ARBA00005446"/>
    </source>
</evidence>
<dbReference type="Pfam" id="PF00271">
    <property type="entry name" value="Helicase_C"/>
    <property type="match status" value="1"/>
</dbReference>
<dbReference type="InterPro" id="IPR036388">
    <property type="entry name" value="WH-like_DNA-bd_sf"/>
</dbReference>
<accession>A0ABY5VT95</accession>
<dbReference type="Proteomes" id="UP001059617">
    <property type="component" value="Chromosome"/>
</dbReference>
<dbReference type="PROSITE" id="PS51192">
    <property type="entry name" value="HELICASE_ATP_BIND_1"/>
    <property type="match status" value="1"/>
</dbReference>
<evidence type="ECO:0000256" key="11">
    <source>
        <dbReference type="ARBA" id="ARBA00044535"/>
    </source>
</evidence>
<keyword evidence="2" id="KW-0479">Metal-binding</keyword>
<comment type="similarity">
    <text evidence="1">Belongs to the helicase family. RecQ subfamily.</text>
</comment>